<evidence type="ECO:0000256" key="1">
    <source>
        <dbReference type="SAM" id="MobiDB-lite"/>
    </source>
</evidence>
<gene>
    <name evidence="3" type="ORF">NMK71_00245</name>
</gene>
<feature type="compositionally biased region" description="Low complexity" evidence="1">
    <location>
        <begin position="100"/>
        <end position="130"/>
    </location>
</feature>
<evidence type="ECO:0000313" key="4">
    <source>
        <dbReference type="Proteomes" id="UP001152599"/>
    </source>
</evidence>
<dbReference type="AlphaFoldDB" id="A0A9X4RVL6"/>
<comment type="caution">
    <text evidence="3">The sequence shown here is derived from an EMBL/GenBank/DDBJ whole genome shotgun (WGS) entry which is preliminary data.</text>
</comment>
<sequence>MSDFRDIEVKASNQSLIISVVIGILSLLLLLVTFTFEDTYPKFQPIEIAMNFGNTDVGQGDAEPMPAETQEAAESSSPAVEQPQTVTPSTPVTNAVTQNTTETRPAATKTPTPKPQPKTQTKPTPAPQQTESPQPKGDAKANSALSSLIGGKGKANSGGQGNDGTAGNVGDPKGSDSDGTGIGQNWRSTIPEPQSHDCTSSGVIVVDIIVNASGGIKSAIPGARGSTSNDACLKTKAKSLVEQYVRAYPGTDGRRGTYKVNLR</sequence>
<feature type="compositionally biased region" description="Low complexity" evidence="1">
    <location>
        <begin position="82"/>
        <end position="93"/>
    </location>
</feature>
<evidence type="ECO:0000256" key="2">
    <source>
        <dbReference type="SAM" id="Phobius"/>
    </source>
</evidence>
<keyword evidence="2" id="KW-0472">Membrane</keyword>
<feature type="region of interest" description="Disordered" evidence="1">
    <location>
        <begin position="55"/>
        <end position="198"/>
    </location>
</feature>
<feature type="transmembrane region" description="Helical" evidence="2">
    <location>
        <begin position="16"/>
        <end position="36"/>
    </location>
</feature>
<name>A0A9X4RVL6_9FLAO</name>
<feature type="compositionally biased region" description="Gly residues" evidence="1">
    <location>
        <begin position="150"/>
        <end position="164"/>
    </location>
</feature>
<protein>
    <recommendedName>
        <fullName evidence="5">Outer membrane transport energization protein TonB</fullName>
    </recommendedName>
</protein>
<evidence type="ECO:0008006" key="5">
    <source>
        <dbReference type="Google" id="ProtNLM"/>
    </source>
</evidence>
<keyword evidence="2" id="KW-1133">Transmembrane helix</keyword>
<reference evidence="3" key="1">
    <citation type="submission" date="2022-07" db="EMBL/GenBank/DDBJ databases">
        <title>Description and genome-wide analysis of Profundicola chukchiensis gen. nov., sp. nov., marine bacteria isolated from bottom sediments of the Chukchi Sea.</title>
        <authorList>
            <person name="Romanenko L."/>
            <person name="Otstavnykh N."/>
            <person name="Kurilenko V."/>
            <person name="Eremeev V."/>
            <person name="Velansky P."/>
            <person name="Mikhailov V."/>
            <person name="Isaeva M."/>
        </authorList>
    </citation>
    <scope>NUCLEOTIDE SEQUENCE</scope>
    <source>
        <strain evidence="3">KMM 9713</strain>
    </source>
</reference>
<keyword evidence="2" id="KW-0812">Transmembrane</keyword>
<dbReference type="Proteomes" id="UP001152599">
    <property type="component" value="Unassembled WGS sequence"/>
</dbReference>
<accession>A0A9X4RVL6</accession>
<organism evidence="3 4">
    <name type="scientific">Profundicola chukchiensis</name>
    <dbReference type="NCBI Taxonomy" id="2961959"/>
    <lineage>
        <taxon>Bacteria</taxon>
        <taxon>Pseudomonadati</taxon>
        <taxon>Bacteroidota</taxon>
        <taxon>Flavobacteriia</taxon>
        <taxon>Flavobacteriales</taxon>
        <taxon>Weeksellaceae</taxon>
        <taxon>Profundicola</taxon>
    </lineage>
</organism>
<keyword evidence="4" id="KW-1185">Reference proteome</keyword>
<proteinExistence type="predicted"/>
<evidence type="ECO:0000313" key="3">
    <source>
        <dbReference type="EMBL" id="MDG4944832.1"/>
    </source>
</evidence>
<feature type="compositionally biased region" description="Polar residues" evidence="1">
    <location>
        <begin position="183"/>
        <end position="198"/>
    </location>
</feature>
<dbReference type="RefSeq" id="WP_304419587.1">
    <property type="nucleotide sequence ID" value="NZ_JANCMU010000001.1"/>
</dbReference>
<dbReference type="EMBL" id="JANCMU010000001">
    <property type="protein sequence ID" value="MDG4944832.1"/>
    <property type="molecule type" value="Genomic_DNA"/>
</dbReference>